<dbReference type="GO" id="GO:0009507">
    <property type="term" value="C:chloroplast"/>
    <property type="evidence" value="ECO:0007669"/>
    <property type="project" value="TreeGrafter"/>
</dbReference>
<dbReference type="Pfam" id="PF00389">
    <property type="entry name" value="2-Hacid_dh"/>
    <property type="match status" value="1"/>
</dbReference>
<dbReference type="SUPFAM" id="SSF52283">
    <property type="entry name" value="Formate/glycerate dehydrogenase catalytic domain-like"/>
    <property type="match status" value="1"/>
</dbReference>
<protein>
    <recommendedName>
        <fullName evidence="9">Formate dehydrogenase</fullName>
    </recommendedName>
</protein>
<dbReference type="InterPro" id="IPR006140">
    <property type="entry name" value="D-isomer_DH_NAD-bd"/>
</dbReference>
<dbReference type="AlphaFoldDB" id="A0A176VH92"/>
<evidence type="ECO:0000313" key="8">
    <source>
        <dbReference type="Proteomes" id="UP000077202"/>
    </source>
</evidence>
<feature type="domain" description="D-isomer specific 2-hydroxyacid dehydrogenase catalytic" evidence="5">
    <location>
        <begin position="97"/>
        <end position="180"/>
    </location>
</feature>
<dbReference type="FunFam" id="3.40.50.720:FF:000057">
    <property type="entry name" value="Formate dehydrogenase"/>
    <property type="match status" value="1"/>
</dbReference>
<comment type="similarity">
    <text evidence="4">Belongs to the D-isomer specific 2-hydroxyacid dehydrogenase family.</text>
</comment>
<proteinExistence type="inferred from homology"/>
<evidence type="ECO:0000259" key="5">
    <source>
        <dbReference type="Pfam" id="PF00389"/>
    </source>
</evidence>
<dbReference type="InterPro" id="IPR029752">
    <property type="entry name" value="D-isomer_DH_CS1"/>
</dbReference>
<keyword evidence="3" id="KW-0520">NAD</keyword>
<evidence type="ECO:0000256" key="1">
    <source>
        <dbReference type="ARBA" id="ARBA00000455"/>
    </source>
</evidence>
<dbReference type="Pfam" id="PF02826">
    <property type="entry name" value="2-Hacid_dh_C"/>
    <property type="match status" value="1"/>
</dbReference>
<evidence type="ECO:0000256" key="3">
    <source>
        <dbReference type="ARBA" id="ARBA00023027"/>
    </source>
</evidence>
<comment type="caution">
    <text evidence="7">The sequence shown here is derived from an EMBL/GenBank/DDBJ whole genome shotgun (WGS) entry which is preliminary data.</text>
</comment>
<dbReference type="PROSITE" id="PS00065">
    <property type="entry name" value="D_2_HYDROXYACID_DH_1"/>
    <property type="match status" value="1"/>
</dbReference>
<keyword evidence="8" id="KW-1185">Reference proteome</keyword>
<dbReference type="PROSITE" id="PS00670">
    <property type="entry name" value="D_2_HYDROXYACID_DH_2"/>
    <property type="match status" value="1"/>
</dbReference>
<evidence type="ECO:0000256" key="4">
    <source>
        <dbReference type="RuleBase" id="RU003719"/>
    </source>
</evidence>
<dbReference type="InterPro" id="IPR006139">
    <property type="entry name" value="D-isomer_2_OHA_DH_cat_dom"/>
</dbReference>
<dbReference type="Proteomes" id="UP000077202">
    <property type="component" value="Unassembled WGS sequence"/>
</dbReference>
<evidence type="ECO:0000256" key="2">
    <source>
        <dbReference type="ARBA" id="ARBA00023002"/>
    </source>
</evidence>
<dbReference type="PANTHER" id="PTHR42938">
    <property type="entry name" value="FORMATE DEHYDROGENASE 1"/>
    <property type="match status" value="1"/>
</dbReference>
<dbReference type="GO" id="GO:0005739">
    <property type="term" value="C:mitochondrion"/>
    <property type="evidence" value="ECO:0007669"/>
    <property type="project" value="TreeGrafter"/>
</dbReference>
<dbReference type="InterPro" id="IPR036291">
    <property type="entry name" value="NAD(P)-bd_dom_sf"/>
</dbReference>
<dbReference type="GO" id="GO:0008863">
    <property type="term" value="F:formate dehydrogenase (NAD+) activity"/>
    <property type="evidence" value="ECO:0007669"/>
    <property type="project" value="UniProtKB-EC"/>
</dbReference>
<dbReference type="EMBL" id="LVLJ01003917">
    <property type="protein sequence ID" value="OAE19166.1"/>
    <property type="molecule type" value="Genomic_DNA"/>
</dbReference>
<dbReference type="PROSITE" id="PS00671">
    <property type="entry name" value="D_2_HYDROXYACID_DH_3"/>
    <property type="match status" value="1"/>
</dbReference>
<comment type="catalytic activity">
    <reaction evidence="1">
        <text>formate + NAD(+) = CO2 + NADH</text>
        <dbReference type="Rhea" id="RHEA:15985"/>
        <dbReference type="ChEBI" id="CHEBI:15740"/>
        <dbReference type="ChEBI" id="CHEBI:16526"/>
        <dbReference type="ChEBI" id="CHEBI:57540"/>
        <dbReference type="ChEBI" id="CHEBI:57945"/>
        <dbReference type="EC" id="1.17.1.9"/>
    </reaction>
</comment>
<reference evidence="7" key="1">
    <citation type="submission" date="2016-03" db="EMBL/GenBank/DDBJ databases">
        <title>Mechanisms controlling the formation of the plant cell surface in tip-growing cells are functionally conserved among land plants.</title>
        <authorList>
            <person name="Honkanen S."/>
            <person name="Jones V.A."/>
            <person name="Morieri G."/>
            <person name="Champion C."/>
            <person name="Hetherington A.J."/>
            <person name="Kelly S."/>
            <person name="Saint-Marcoux D."/>
            <person name="Proust H."/>
            <person name="Prescott H."/>
            <person name="Dolan L."/>
        </authorList>
    </citation>
    <scope>NUCLEOTIDE SEQUENCE [LARGE SCALE GENOMIC DNA]</scope>
    <source>
        <tissue evidence="7">Whole gametophyte</tissue>
    </source>
</reference>
<gene>
    <name evidence="7" type="ORF">AXG93_4182s1120</name>
</gene>
<sequence length="377" mass="41388">MAAKRTSSMLFRAVQQSRATDSQFLRGVSGVVSQQQTTTVNRSQLPRFYSSKPEAGKSLKIVGVLYKAKQYAENPKFLGCAENALGLREWLEGLGHQYIVTDDKEGPNCELEKHIPDMDILITTPFHPAYMTPERIKKAKNLKLALTAGVGSDHINLPAASDAGITVAEISGSNTSSVAEDELLRILLLLRNYLPGWKQITAGGWDVAAVASKSYDLRDKVVATIGAGRIGYELLKRLKPFDCKQLLYWDRQSIGKAKEEETGATREPDLETLLAKCDVVSLNIPLTEKTKNMFNKELISKFKRGAYLVNNARGALVDAEAVKEACESGQLGGYSGDVWNQQPAPADHPWRHMPNHAMTPHLSGTTLDGQAGNPFFC</sequence>
<dbReference type="GO" id="GO:0032787">
    <property type="term" value="P:monocarboxylic acid metabolic process"/>
    <property type="evidence" value="ECO:0007669"/>
    <property type="project" value="UniProtKB-ARBA"/>
</dbReference>
<accession>A0A176VH92</accession>
<dbReference type="PANTHER" id="PTHR42938:SF9">
    <property type="entry name" value="FORMATE DEHYDROGENASE 1"/>
    <property type="match status" value="1"/>
</dbReference>
<organism evidence="7 8">
    <name type="scientific">Marchantia polymorpha subsp. ruderalis</name>
    <dbReference type="NCBI Taxonomy" id="1480154"/>
    <lineage>
        <taxon>Eukaryota</taxon>
        <taxon>Viridiplantae</taxon>
        <taxon>Streptophyta</taxon>
        <taxon>Embryophyta</taxon>
        <taxon>Marchantiophyta</taxon>
        <taxon>Marchantiopsida</taxon>
        <taxon>Marchantiidae</taxon>
        <taxon>Marchantiales</taxon>
        <taxon>Marchantiaceae</taxon>
        <taxon>Marchantia</taxon>
    </lineage>
</organism>
<dbReference type="GO" id="GO:0016616">
    <property type="term" value="F:oxidoreductase activity, acting on the CH-OH group of donors, NAD or NADP as acceptor"/>
    <property type="evidence" value="ECO:0007669"/>
    <property type="project" value="InterPro"/>
</dbReference>
<evidence type="ECO:0008006" key="9">
    <source>
        <dbReference type="Google" id="ProtNLM"/>
    </source>
</evidence>
<dbReference type="SUPFAM" id="SSF51735">
    <property type="entry name" value="NAD(P)-binding Rossmann-fold domains"/>
    <property type="match status" value="1"/>
</dbReference>
<evidence type="ECO:0000259" key="6">
    <source>
        <dbReference type="Pfam" id="PF02826"/>
    </source>
</evidence>
<name>A0A176VH92_MARPO</name>
<dbReference type="NCBIfam" id="NF005750">
    <property type="entry name" value="PRK07574.1"/>
    <property type="match status" value="1"/>
</dbReference>
<keyword evidence="2 4" id="KW-0560">Oxidoreductase</keyword>
<evidence type="ECO:0000313" key="7">
    <source>
        <dbReference type="EMBL" id="OAE19166.1"/>
    </source>
</evidence>
<dbReference type="GO" id="GO:0051287">
    <property type="term" value="F:NAD binding"/>
    <property type="evidence" value="ECO:0007669"/>
    <property type="project" value="InterPro"/>
</dbReference>
<feature type="domain" description="D-isomer specific 2-hydroxyacid dehydrogenase NAD-binding" evidence="6">
    <location>
        <begin position="186"/>
        <end position="363"/>
    </location>
</feature>
<dbReference type="InterPro" id="IPR029753">
    <property type="entry name" value="D-isomer_DH_CS"/>
</dbReference>
<dbReference type="Gene3D" id="3.40.50.720">
    <property type="entry name" value="NAD(P)-binding Rossmann-like Domain"/>
    <property type="match status" value="2"/>
</dbReference>